<organism evidence="1 2">
    <name type="scientific">Halovivax cerinus</name>
    <dbReference type="NCBI Taxonomy" id="1487865"/>
    <lineage>
        <taxon>Archaea</taxon>
        <taxon>Methanobacteriati</taxon>
        <taxon>Methanobacteriota</taxon>
        <taxon>Stenosarchaea group</taxon>
        <taxon>Halobacteria</taxon>
        <taxon>Halobacteriales</taxon>
        <taxon>Natrialbaceae</taxon>
        <taxon>Halovivax</taxon>
    </lineage>
</organism>
<dbReference type="InterPro" id="IPR055551">
    <property type="entry name" value="DUF7127"/>
</dbReference>
<evidence type="ECO:0000313" key="1">
    <source>
        <dbReference type="EMBL" id="MFC3959458.1"/>
    </source>
</evidence>
<dbReference type="Pfam" id="PF23444">
    <property type="entry name" value="DUF7127"/>
    <property type="match status" value="1"/>
</dbReference>
<dbReference type="Proteomes" id="UP001595846">
    <property type="component" value="Unassembled WGS sequence"/>
</dbReference>
<accession>A0ABD5NR03</accession>
<comment type="caution">
    <text evidence="1">The sequence shown here is derived from an EMBL/GenBank/DDBJ whole genome shotgun (WGS) entry which is preliminary data.</text>
</comment>
<gene>
    <name evidence="1" type="ORF">ACFOUR_13930</name>
</gene>
<dbReference type="RefSeq" id="WP_256532972.1">
    <property type="nucleotide sequence ID" value="NZ_CP101824.1"/>
</dbReference>
<protein>
    <recommendedName>
        <fullName evidence="3">Hsp20/alpha crystallin family protein</fullName>
    </recommendedName>
</protein>
<dbReference type="EMBL" id="JBHSAQ010000013">
    <property type="protein sequence ID" value="MFC3959458.1"/>
    <property type="molecule type" value="Genomic_DNA"/>
</dbReference>
<dbReference type="AlphaFoldDB" id="A0ABD5NR03"/>
<evidence type="ECO:0000313" key="2">
    <source>
        <dbReference type="Proteomes" id="UP001595846"/>
    </source>
</evidence>
<keyword evidence="2" id="KW-1185">Reference proteome</keyword>
<reference evidence="1 2" key="1">
    <citation type="journal article" date="2019" name="Int. J. Syst. Evol. Microbiol.">
        <title>The Global Catalogue of Microorganisms (GCM) 10K type strain sequencing project: providing services to taxonomists for standard genome sequencing and annotation.</title>
        <authorList>
            <consortium name="The Broad Institute Genomics Platform"/>
            <consortium name="The Broad Institute Genome Sequencing Center for Infectious Disease"/>
            <person name="Wu L."/>
            <person name="Ma J."/>
        </authorList>
    </citation>
    <scope>NUCLEOTIDE SEQUENCE [LARGE SCALE GENOMIC DNA]</scope>
    <source>
        <strain evidence="1 2">IBRC-M 10256</strain>
    </source>
</reference>
<dbReference type="GeneID" id="73902082"/>
<evidence type="ECO:0008006" key="3">
    <source>
        <dbReference type="Google" id="ProtNLM"/>
    </source>
</evidence>
<sequence length="79" mass="8510">MNVPQPLRDATERGIVIRTDELPEGGRIVVDFGPDAGDATVDVVDDTVIVVTGDQQFEFDLPPEATSVTERNGVLTITE</sequence>
<proteinExistence type="predicted"/>
<name>A0ABD5NR03_9EURY</name>